<dbReference type="AlphaFoldDB" id="A0A3E0WRP3"/>
<dbReference type="Proteomes" id="UP000256488">
    <property type="component" value="Unassembled WGS sequence"/>
</dbReference>
<evidence type="ECO:0000313" key="1">
    <source>
        <dbReference type="EMBL" id="RFA35640.1"/>
    </source>
</evidence>
<dbReference type="InterPro" id="IPR025075">
    <property type="entry name" value="DUF3916"/>
</dbReference>
<sequence>MKLPVAENFINASKLPNKVKRMCMQMLLDRAKHLIELNPMIKKNTGSGAGQFIKFMGFRNHCI</sequence>
<comment type="caution">
    <text evidence="1">The sequence shown here is derived from an EMBL/GenBank/DDBJ whole genome shotgun (WGS) entry which is preliminary data.</text>
</comment>
<accession>A0A3E0WRP3</accession>
<name>A0A3E0WRP3_9BACI</name>
<organism evidence="1 2">
    <name type="scientific">Virgibacillus dokdonensis</name>
    <dbReference type="NCBI Taxonomy" id="302167"/>
    <lineage>
        <taxon>Bacteria</taxon>
        <taxon>Bacillati</taxon>
        <taxon>Bacillota</taxon>
        <taxon>Bacilli</taxon>
        <taxon>Bacillales</taxon>
        <taxon>Bacillaceae</taxon>
        <taxon>Virgibacillus</taxon>
    </lineage>
</organism>
<protein>
    <submittedName>
        <fullName evidence="1">Uncharacterized protein</fullName>
    </submittedName>
</protein>
<evidence type="ECO:0000313" key="2">
    <source>
        <dbReference type="Proteomes" id="UP000256488"/>
    </source>
</evidence>
<reference evidence="1 2" key="1">
    <citation type="submission" date="2017-05" db="EMBL/GenBank/DDBJ databases">
        <title>Virgibacillus sp. AK90 isolated from a saltern of Kakinada, India.</title>
        <authorList>
            <person name="Gupta V."/>
            <person name="Sidhu C."/>
            <person name="Korpole S."/>
            <person name="Pinnaka A.K."/>
        </authorList>
    </citation>
    <scope>NUCLEOTIDE SEQUENCE [LARGE SCALE GENOMIC DNA]</scope>
    <source>
        <strain evidence="1 2">AK90</strain>
    </source>
</reference>
<dbReference type="EMBL" id="NFZX01000011">
    <property type="protein sequence ID" value="RFA35640.1"/>
    <property type="molecule type" value="Genomic_DNA"/>
</dbReference>
<gene>
    <name evidence="1" type="ORF">CAI16_07560</name>
</gene>
<proteinExistence type="predicted"/>
<dbReference type="Pfam" id="PF13079">
    <property type="entry name" value="DUF3916"/>
    <property type="match status" value="1"/>
</dbReference>